<feature type="region of interest" description="Disordered" evidence="1">
    <location>
        <begin position="327"/>
        <end position="357"/>
    </location>
</feature>
<evidence type="ECO:0000313" key="2">
    <source>
        <dbReference type="EMBL" id="KAF7312622.1"/>
    </source>
</evidence>
<dbReference type="AlphaFoldDB" id="A0A8H6T952"/>
<dbReference type="EMBL" id="JACAZF010000002">
    <property type="protein sequence ID" value="KAF7312622.1"/>
    <property type="molecule type" value="Genomic_DNA"/>
</dbReference>
<keyword evidence="3" id="KW-1185">Reference proteome</keyword>
<dbReference type="GeneID" id="59342151"/>
<dbReference type="InterPro" id="IPR053205">
    <property type="entry name" value="GHMP_kinase_L-arabinokinase"/>
</dbReference>
<sequence length="619" mass="68340">MERQLSLVLAYYCSGHGYGHATRVSALVRQILLLNGHTAAKGFCWSVRVHIVSSAPKHIFREAIDVGAQYRNANIDPVIVQPLAYRVDRERSVVVLKAFLEAKAQILAHEMCWLKNVGADCVLSDAAFIGCLAANQIGIPSILVTNFTFDSVYSYLTSAIIDSPTEESHESHHQLHALVPDKPVPEEVLRPLVEQICTGYRCADLLLRLPGYIPIPSFFLRPPLPSSNWVDPLTNRFRDDVFASLTQSFHDQLHPSIPYPSSILSPKPKPPRQVIPIPLLVRPRSHSISTHTGRSTLLSSIGIPHYLHDPSKTKILVVSFGGQVFRRPNGSKSGSTSPTPAHSPRQSKDLSIQQGTVGREHSKLLASKLDSLRFPRIASPFNFHVHEREYALSVSDSLATASHLWIPGAPPVSKPVPMRDGAGFTTSTSSDDDTDDEVYFDAEEEIRDDDQELEEQFDALPRLLPDSTWIAIVCGVSKDQWNSTDTPDNDLPGGFYIAPRDVYMPDLTATGDVLLGKLGYGTVAECVDSCTPFVYVSRPLFIEEHGLRHLLATDGVGIELEREKYEAGDWAGAVSEAYALGKEKRDKLSMGSRQQGTIDSETAGVKVAQTVLEWANKWR</sequence>
<organism evidence="2 3">
    <name type="scientific">Mycena indigotica</name>
    <dbReference type="NCBI Taxonomy" id="2126181"/>
    <lineage>
        <taxon>Eukaryota</taxon>
        <taxon>Fungi</taxon>
        <taxon>Dikarya</taxon>
        <taxon>Basidiomycota</taxon>
        <taxon>Agaricomycotina</taxon>
        <taxon>Agaricomycetes</taxon>
        <taxon>Agaricomycetidae</taxon>
        <taxon>Agaricales</taxon>
        <taxon>Marasmiineae</taxon>
        <taxon>Mycenaceae</taxon>
        <taxon>Mycena</taxon>
    </lineage>
</organism>
<evidence type="ECO:0000313" key="3">
    <source>
        <dbReference type="Proteomes" id="UP000636479"/>
    </source>
</evidence>
<dbReference type="OrthoDB" id="1684102at2759"/>
<reference evidence="2" key="1">
    <citation type="submission" date="2020-05" db="EMBL/GenBank/DDBJ databases">
        <title>Mycena genomes resolve the evolution of fungal bioluminescence.</title>
        <authorList>
            <person name="Tsai I.J."/>
        </authorList>
    </citation>
    <scope>NUCLEOTIDE SEQUENCE</scope>
    <source>
        <strain evidence="2">171206Taipei</strain>
    </source>
</reference>
<name>A0A8H6T952_9AGAR</name>
<dbReference type="Proteomes" id="UP000636479">
    <property type="component" value="Unassembled WGS sequence"/>
</dbReference>
<feature type="compositionally biased region" description="Polar residues" evidence="1">
    <location>
        <begin position="330"/>
        <end position="340"/>
    </location>
</feature>
<dbReference type="PANTHER" id="PTHR38134">
    <property type="entry name" value="SLR1395 PROTEIN"/>
    <property type="match status" value="1"/>
</dbReference>
<comment type="caution">
    <text evidence="2">The sequence shown here is derived from an EMBL/GenBank/DDBJ whole genome shotgun (WGS) entry which is preliminary data.</text>
</comment>
<dbReference type="RefSeq" id="XP_037224730.1">
    <property type="nucleotide sequence ID" value="XM_037359635.1"/>
</dbReference>
<gene>
    <name evidence="2" type="ORF">MIND_00276300</name>
</gene>
<protein>
    <recommendedName>
        <fullName evidence="4">L-arabinokinase</fullName>
    </recommendedName>
</protein>
<dbReference type="PANTHER" id="PTHR38134:SF2">
    <property type="entry name" value="GALACTOKINASE"/>
    <property type="match status" value="1"/>
</dbReference>
<evidence type="ECO:0008006" key="4">
    <source>
        <dbReference type="Google" id="ProtNLM"/>
    </source>
</evidence>
<proteinExistence type="predicted"/>
<accession>A0A8H6T952</accession>
<dbReference type="Gene3D" id="3.40.50.2000">
    <property type="entry name" value="Glycogen Phosphorylase B"/>
    <property type="match status" value="1"/>
</dbReference>
<evidence type="ECO:0000256" key="1">
    <source>
        <dbReference type="SAM" id="MobiDB-lite"/>
    </source>
</evidence>